<gene>
    <name evidence="3" type="ORF">D9611_004795</name>
</gene>
<dbReference type="EMBL" id="JAACJK010000220">
    <property type="protein sequence ID" value="KAF5315940.1"/>
    <property type="molecule type" value="Genomic_DNA"/>
</dbReference>
<organism evidence="3 4">
    <name type="scientific">Ephemerocybe angulata</name>
    <dbReference type="NCBI Taxonomy" id="980116"/>
    <lineage>
        <taxon>Eukaryota</taxon>
        <taxon>Fungi</taxon>
        <taxon>Dikarya</taxon>
        <taxon>Basidiomycota</taxon>
        <taxon>Agaricomycotina</taxon>
        <taxon>Agaricomycetes</taxon>
        <taxon>Agaricomycetidae</taxon>
        <taxon>Agaricales</taxon>
        <taxon>Agaricineae</taxon>
        <taxon>Psathyrellaceae</taxon>
        <taxon>Ephemerocybe</taxon>
    </lineage>
</organism>
<dbReference type="AlphaFoldDB" id="A0A8H5EX77"/>
<reference evidence="3 4" key="1">
    <citation type="journal article" date="2020" name="ISME J.">
        <title>Uncovering the hidden diversity of litter-decomposition mechanisms in mushroom-forming fungi.</title>
        <authorList>
            <person name="Floudas D."/>
            <person name="Bentzer J."/>
            <person name="Ahren D."/>
            <person name="Johansson T."/>
            <person name="Persson P."/>
            <person name="Tunlid A."/>
        </authorList>
    </citation>
    <scope>NUCLEOTIDE SEQUENCE [LARGE SCALE GENOMIC DNA]</scope>
    <source>
        <strain evidence="3 4">CBS 175.51</strain>
    </source>
</reference>
<name>A0A8H5EX77_9AGAR</name>
<protein>
    <submittedName>
        <fullName evidence="3">Uncharacterized protein</fullName>
    </submittedName>
</protein>
<dbReference type="OrthoDB" id="2992707at2759"/>
<comment type="caution">
    <text evidence="3">The sequence shown here is derived from an EMBL/GenBank/DDBJ whole genome shotgun (WGS) entry which is preliminary data.</text>
</comment>
<evidence type="ECO:0000256" key="2">
    <source>
        <dbReference type="SAM" id="Phobius"/>
    </source>
</evidence>
<accession>A0A8H5EX77</accession>
<feature type="transmembrane region" description="Helical" evidence="2">
    <location>
        <begin position="306"/>
        <end position="329"/>
    </location>
</feature>
<dbReference type="Gene3D" id="2.60.120.260">
    <property type="entry name" value="Galactose-binding domain-like"/>
    <property type="match status" value="1"/>
</dbReference>
<evidence type="ECO:0000313" key="3">
    <source>
        <dbReference type="EMBL" id="KAF5315940.1"/>
    </source>
</evidence>
<keyword evidence="2" id="KW-0812">Transmembrane</keyword>
<proteinExistence type="predicted"/>
<evidence type="ECO:0000256" key="1">
    <source>
        <dbReference type="SAM" id="MobiDB-lite"/>
    </source>
</evidence>
<keyword evidence="4" id="KW-1185">Reference proteome</keyword>
<keyword evidence="2" id="KW-1133">Transmembrane helix</keyword>
<dbReference type="CDD" id="cd12087">
    <property type="entry name" value="TM_EGFR-like"/>
    <property type="match status" value="1"/>
</dbReference>
<sequence>MAGTRWVLVDDKDAGISYSGSWFENSDGFTVGNWGSPWGGSQHGLNGTGSFSYTFSGTRIRVLGTSAVQSSSSGTDPSWKCMVGDSDIPTSNPWTTQINNWPLCESPEFVPGQHTFTLNTVSQKATFWFDQIRYLPLANMNSTLTGAVSVVVEHSDPAVTYTSGSWQDLTTNAKVTSQAGSVMTIKFTGTKLTWVGWTPIGYPTGTSQGTYSIDDGPATTFEIKGSESDTSNLYNQLLFETPVLSLGKEHTLTVTHNGPSAPLTIDYVIIANGDIILPDGGSSSSEGLDASSAAGAKSGSKPPLPLIIGASVGGVAFILLCIFGYILFIRWRRRRQTLKRITLDPSTMAHLPPPIAQITPFTYTNRSNSAMHMSSQTNLTQASQTPAGWSPPMTTTNGYAALEGSRPFSQTSPFTPLRRDQKNRNGDSEHSIPLQSFSTNPPPAPYSDISSSSNTTPSIRSSAKSGPVVATPPSRQVHHEDSGIRLTASEPPLVDILPPPSYTPS</sequence>
<feature type="compositionally biased region" description="Basic and acidic residues" evidence="1">
    <location>
        <begin position="417"/>
        <end position="430"/>
    </location>
</feature>
<feature type="compositionally biased region" description="Polar residues" evidence="1">
    <location>
        <begin position="370"/>
        <end position="398"/>
    </location>
</feature>
<evidence type="ECO:0000313" key="4">
    <source>
        <dbReference type="Proteomes" id="UP000541558"/>
    </source>
</evidence>
<keyword evidence="2" id="KW-0472">Membrane</keyword>
<dbReference type="Proteomes" id="UP000541558">
    <property type="component" value="Unassembled WGS sequence"/>
</dbReference>
<feature type="region of interest" description="Disordered" evidence="1">
    <location>
        <begin position="370"/>
        <end position="505"/>
    </location>
</feature>
<feature type="compositionally biased region" description="Low complexity" evidence="1">
    <location>
        <begin position="447"/>
        <end position="462"/>
    </location>
</feature>